<evidence type="ECO:0000259" key="3">
    <source>
        <dbReference type="PROSITE" id="PS51186"/>
    </source>
</evidence>
<dbReference type="PANTHER" id="PTHR43072:SF23">
    <property type="entry name" value="UPF0039 PROTEIN C11D3.02C"/>
    <property type="match status" value="1"/>
</dbReference>
<dbReference type="Proteomes" id="UP000586305">
    <property type="component" value="Unassembled WGS sequence"/>
</dbReference>
<keyword evidence="1 4" id="KW-0808">Transferase</keyword>
<organism evidence="4 5">
    <name type="scientific">Pseudoalteromonas caenipelagi</name>
    <dbReference type="NCBI Taxonomy" id="2726988"/>
    <lineage>
        <taxon>Bacteria</taxon>
        <taxon>Pseudomonadati</taxon>
        <taxon>Pseudomonadota</taxon>
        <taxon>Gammaproteobacteria</taxon>
        <taxon>Alteromonadales</taxon>
        <taxon>Pseudoalteromonadaceae</taxon>
        <taxon>Pseudoalteromonas</taxon>
    </lineage>
</organism>
<dbReference type="EMBL" id="JABBPG010000007">
    <property type="protein sequence ID" value="NOU52025.1"/>
    <property type="molecule type" value="Genomic_DNA"/>
</dbReference>
<dbReference type="InterPro" id="IPR016181">
    <property type="entry name" value="Acyl_CoA_acyltransferase"/>
</dbReference>
<dbReference type="PANTHER" id="PTHR43072">
    <property type="entry name" value="N-ACETYLTRANSFERASE"/>
    <property type="match status" value="1"/>
</dbReference>
<dbReference type="PROSITE" id="PS51186">
    <property type="entry name" value="GNAT"/>
    <property type="match status" value="1"/>
</dbReference>
<dbReference type="CDD" id="cd04301">
    <property type="entry name" value="NAT_SF"/>
    <property type="match status" value="1"/>
</dbReference>
<reference evidence="4 5" key="1">
    <citation type="submission" date="2020-04" db="EMBL/GenBank/DDBJ databases">
        <title>Pseudoalteromonas caenipelagi sp. nov., isolated from a tidal flat.</title>
        <authorList>
            <person name="Park S."/>
            <person name="Yoon J.-H."/>
        </authorList>
    </citation>
    <scope>NUCLEOTIDE SEQUENCE [LARGE SCALE GENOMIC DNA]</scope>
    <source>
        <strain evidence="4 5">JBTF-M23</strain>
    </source>
</reference>
<dbReference type="AlphaFoldDB" id="A0A849VFR0"/>
<dbReference type="SUPFAM" id="SSF55729">
    <property type="entry name" value="Acyl-CoA N-acyltransferases (Nat)"/>
    <property type="match status" value="1"/>
</dbReference>
<dbReference type="Pfam" id="PF00583">
    <property type="entry name" value="Acetyltransf_1"/>
    <property type="match status" value="1"/>
</dbReference>
<comment type="caution">
    <text evidence="4">The sequence shown here is derived from an EMBL/GenBank/DDBJ whole genome shotgun (WGS) entry which is preliminary data.</text>
</comment>
<dbReference type="InterPro" id="IPR000182">
    <property type="entry name" value="GNAT_dom"/>
</dbReference>
<keyword evidence="2" id="KW-0012">Acyltransferase</keyword>
<dbReference type="RefSeq" id="WP_171627079.1">
    <property type="nucleotide sequence ID" value="NZ_JABBPG010000007.1"/>
</dbReference>
<proteinExistence type="predicted"/>
<gene>
    <name evidence="4" type="ORF">HG263_15945</name>
</gene>
<keyword evidence="5" id="KW-1185">Reference proteome</keyword>
<evidence type="ECO:0000256" key="1">
    <source>
        <dbReference type="ARBA" id="ARBA00022679"/>
    </source>
</evidence>
<feature type="domain" description="N-acetyltransferase" evidence="3">
    <location>
        <begin position="1"/>
        <end position="159"/>
    </location>
</feature>
<name>A0A849VFR0_9GAMM</name>
<dbReference type="Gene3D" id="3.40.630.30">
    <property type="match status" value="1"/>
</dbReference>
<evidence type="ECO:0000256" key="2">
    <source>
        <dbReference type="ARBA" id="ARBA00023315"/>
    </source>
</evidence>
<dbReference type="GO" id="GO:0016747">
    <property type="term" value="F:acyltransferase activity, transferring groups other than amino-acyl groups"/>
    <property type="evidence" value="ECO:0007669"/>
    <property type="project" value="InterPro"/>
</dbReference>
<protein>
    <submittedName>
        <fullName evidence="4">N-acetyltransferase</fullName>
    </submittedName>
</protein>
<accession>A0A849VFR0</accession>
<evidence type="ECO:0000313" key="5">
    <source>
        <dbReference type="Proteomes" id="UP000586305"/>
    </source>
</evidence>
<evidence type="ECO:0000313" key="4">
    <source>
        <dbReference type="EMBL" id="NOU52025.1"/>
    </source>
</evidence>
<sequence>MTIRLANIDDLQCITDIYNETIASRMVTADTEPLSVQQRIEWFQSHHSNRPLFVYEVAGAVVAWLSFKSFYGRPAYSQTSEISVYIAAQARGQGLGHKLLDFAQSHAKTINVSTLLGFIFSHNIPSLNLFRRHGFEVWGELPEVANMDAKHYSLTIMGKHLRD</sequence>